<gene>
    <name evidence="2" type="ORF">LCGC14_2747220</name>
</gene>
<sequence>MATVWTGEISTATVDEVPVMTAGGKMMRVPTSRGTSSAQVTESELASRRGHDLADRMPMNQT</sequence>
<feature type="compositionally biased region" description="Polar residues" evidence="1">
    <location>
        <begin position="32"/>
        <end position="44"/>
    </location>
</feature>
<feature type="region of interest" description="Disordered" evidence="1">
    <location>
        <begin position="25"/>
        <end position="62"/>
    </location>
</feature>
<dbReference type="AlphaFoldDB" id="A0A0F8Z2Q6"/>
<protein>
    <submittedName>
        <fullName evidence="2">Uncharacterized protein</fullName>
    </submittedName>
</protein>
<dbReference type="EMBL" id="LAZR01050136">
    <property type="protein sequence ID" value="KKK88037.1"/>
    <property type="molecule type" value="Genomic_DNA"/>
</dbReference>
<proteinExistence type="predicted"/>
<evidence type="ECO:0000313" key="2">
    <source>
        <dbReference type="EMBL" id="KKK88037.1"/>
    </source>
</evidence>
<feature type="compositionally biased region" description="Basic and acidic residues" evidence="1">
    <location>
        <begin position="45"/>
        <end position="55"/>
    </location>
</feature>
<accession>A0A0F8Z2Q6</accession>
<evidence type="ECO:0000256" key="1">
    <source>
        <dbReference type="SAM" id="MobiDB-lite"/>
    </source>
</evidence>
<organism evidence="2">
    <name type="scientific">marine sediment metagenome</name>
    <dbReference type="NCBI Taxonomy" id="412755"/>
    <lineage>
        <taxon>unclassified sequences</taxon>
        <taxon>metagenomes</taxon>
        <taxon>ecological metagenomes</taxon>
    </lineage>
</organism>
<comment type="caution">
    <text evidence="2">The sequence shown here is derived from an EMBL/GenBank/DDBJ whole genome shotgun (WGS) entry which is preliminary data.</text>
</comment>
<name>A0A0F8Z2Q6_9ZZZZ</name>
<reference evidence="2" key="1">
    <citation type="journal article" date="2015" name="Nature">
        <title>Complex archaea that bridge the gap between prokaryotes and eukaryotes.</title>
        <authorList>
            <person name="Spang A."/>
            <person name="Saw J.H."/>
            <person name="Jorgensen S.L."/>
            <person name="Zaremba-Niedzwiedzka K."/>
            <person name="Martijn J."/>
            <person name="Lind A.E."/>
            <person name="van Eijk R."/>
            <person name="Schleper C."/>
            <person name="Guy L."/>
            <person name="Ettema T.J."/>
        </authorList>
    </citation>
    <scope>NUCLEOTIDE SEQUENCE</scope>
</reference>